<evidence type="ECO:0000313" key="1">
    <source>
        <dbReference type="EMBL" id="RXH58198.1"/>
    </source>
</evidence>
<evidence type="ECO:0000313" key="2">
    <source>
        <dbReference type="Proteomes" id="UP000289437"/>
    </source>
</evidence>
<reference evidence="2" key="2">
    <citation type="submission" date="2019-02" db="EMBL/GenBank/DDBJ databases">
        <title>Granulicella sibirica sp. nov., a psychrotolerant acidobacterium isolated from an organic soil layer in forested tundra, West Siberia.</title>
        <authorList>
            <person name="Oshkin I.Y."/>
            <person name="Kulichevskaya I.S."/>
            <person name="Rijpstra W.I.C."/>
            <person name="Sinninghe Damste J.S."/>
            <person name="Rakitin A.L."/>
            <person name="Ravin N.V."/>
            <person name="Dedysh S.N."/>
        </authorList>
    </citation>
    <scope>NUCLEOTIDE SEQUENCE [LARGE SCALE GENOMIC DNA]</scope>
    <source>
        <strain evidence="2">AF10</strain>
    </source>
</reference>
<organism evidence="1 2">
    <name type="scientific">Granulicella sibirica</name>
    <dbReference type="NCBI Taxonomy" id="2479048"/>
    <lineage>
        <taxon>Bacteria</taxon>
        <taxon>Pseudomonadati</taxon>
        <taxon>Acidobacteriota</taxon>
        <taxon>Terriglobia</taxon>
        <taxon>Terriglobales</taxon>
        <taxon>Acidobacteriaceae</taxon>
        <taxon>Granulicella</taxon>
    </lineage>
</organism>
<protein>
    <submittedName>
        <fullName evidence="1">Uncharacterized protein</fullName>
    </submittedName>
</protein>
<dbReference type="Proteomes" id="UP000289437">
    <property type="component" value="Unassembled WGS sequence"/>
</dbReference>
<keyword evidence="2" id="KW-1185">Reference proteome</keyword>
<comment type="caution">
    <text evidence="1">The sequence shown here is derived from an EMBL/GenBank/DDBJ whole genome shotgun (WGS) entry which is preliminary data.</text>
</comment>
<gene>
    <name evidence="1" type="ORF">GRAN_1508</name>
</gene>
<name>A0A4Q0T7U6_9BACT</name>
<dbReference type="AlphaFoldDB" id="A0A4Q0T7U6"/>
<proteinExistence type="predicted"/>
<dbReference type="EMBL" id="RDSM01000001">
    <property type="protein sequence ID" value="RXH58198.1"/>
    <property type="molecule type" value="Genomic_DNA"/>
</dbReference>
<accession>A0A4Q0T7U6</accession>
<sequence length="65" mass="7051">MQGHTHTERHGINLMPWQIEAADELEQACILVATMNGNEMMSISLHVASSPPASNPIAVRSPSQN</sequence>
<reference evidence="1 2" key="1">
    <citation type="submission" date="2018-11" db="EMBL/GenBank/DDBJ databases">
        <authorList>
            <person name="Mardanov A.V."/>
            <person name="Ravin N.V."/>
            <person name="Dedysh S.N."/>
        </authorList>
    </citation>
    <scope>NUCLEOTIDE SEQUENCE [LARGE SCALE GENOMIC DNA]</scope>
    <source>
        <strain evidence="1 2">AF10</strain>
    </source>
</reference>